<dbReference type="RefSeq" id="WP_378578588.1">
    <property type="nucleotide sequence ID" value="NZ_JBHSFQ010000031.1"/>
</dbReference>
<gene>
    <name evidence="4" type="ORF">ACFO4E_24270</name>
</gene>
<dbReference type="PROSITE" id="PS50006">
    <property type="entry name" value="FHA_DOMAIN"/>
    <property type="match status" value="1"/>
</dbReference>
<evidence type="ECO:0000256" key="1">
    <source>
        <dbReference type="ARBA" id="ARBA00022553"/>
    </source>
</evidence>
<dbReference type="CDD" id="cd00060">
    <property type="entry name" value="FHA"/>
    <property type="match status" value="1"/>
</dbReference>
<name>A0ABV9E5V5_9ACTN</name>
<accession>A0ABV9E5V5</accession>
<feature type="compositionally biased region" description="Pro residues" evidence="2">
    <location>
        <begin position="101"/>
        <end position="115"/>
    </location>
</feature>
<dbReference type="InterPro" id="IPR050923">
    <property type="entry name" value="Cell_Proc_Reg/RNA_Proc"/>
</dbReference>
<dbReference type="PANTHER" id="PTHR23308">
    <property type="entry name" value="NUCLEAR INHIBITOR OF PROTEIN PHOSPHATASE-1"/>
    <property type="match status" value="1"/>
</dbReference>
<protein>
    <submittedName>
        <fullName evidence="4">FHA domain-containing protein</fullName>
    </submittedName>
</protein>
<dbReference type="InterPro" id="IPR000253">
    <property type="entry name" value="FHA_dom"/>
</dbReference>
<dbReference type="Pfam" id="PF00498">
    <property type="entry name" value="FHA"/>
    <property type="match status" value="1"/>
</dbReference>
<sequence>MPTCPAGHDSATDRFCAVCALRIPASATLLRAPGARVPSARGAGSEQPCPECGTGRDGRYCEECGFDFTELDTTVASPLATPAHGLARVPAQVSGYAGAALPPPGRARGGPPPHPAGGDRAGRADPAAVWRAVVGADPAYHQALADRGRLDPAAIRFPAHPALRRLPLNKRRIHVGRRGAARAIVPDIDLGVPPEDPAVSHLHAMLLAAPDGGWVLLDLGSTNGTTVNGTGDPIAHDVAVPLHDGDRIYLGAWTVITLQKG</sequence>
<organism evidence="4 5">
    <name type="scientific">Nocardiopsis mangrovi</name>
    <dbReference type="NCBI Taxonomy" id="1179818"/>
    <lineage>
        <taxon>Bacteria</taxon>
        <taxon>Bacillati</taxon>
        <taxon>Actinomycetota</taxon>
        <taxon>Actinomycetes</taxon>
        <taxon>Streptosporangiales</taxon>
        <taxon>Nocardiopsidaceae</taxon>
        <taxon>Nocardiopsis</taxon>
    </lineage>
</organism>
<feature type="domain" description="FHA" evidence="3">
    <location>
        <begin position="173"/>
        <end position="229"/>
    </location>
</feature>
<feature type="region of interest" description="Disordered" evidence="2">
    <location>
        <begin position="97"/>
        <end position="124"/>
    </location>
</feature>
<evidence type="ECO:0000313" key="5">
    <source>
        <dbReference type="Proteomes" id="UP001595923"/>
    </source>
</evidence>
<reference evidence="5" key="1">
    <citation type="journal article" date="2019" name="Int. J. Syst. Evol. Microbiol.">
        <title>The Global Catalogue of Microorganisms (GCM) 10K type strain sequencing project: providing services to taxonomists for standard genome sequencing and annotation.</title>
        <authorList>
            <consortium name="The Broad Institute Genomics Platform"/>
            <consortium name="The Broad Institute Genome Sequencing Center for Infectious Disease"/>
            <person name="Wu L."/>
            <person name="Ma J."/>
        </authorList>
    </citation>
    <scope>NUCLEOTIDE SEQUENCE [LARGE SCALE GENOMIC DNA]</scope>
    <source>
        <strain evidence="5">XZYJ18</strain>
    </source>
</reference>
<dbReference type="InterPro" id="IPR008984">
    <property type="entry name" value="SMAD_FHA_dom_sf"/>
</dbReference>
<comment type="caution">
    <text evidence="4">The sequence shown here is derived from an EMBL/GenBank/DDBJ whole genome shotgun (WGS) entry which is preliminary data.</text>
</comment>
<dbReference type="Proteomes" id="UP001595923">
    <property type="component" value="Unassembled WGS sequence"/>
</dbReference>
<dbReference type="Gene3D" id="2.60.200.20">
    <property type="match status" value="1"/>
</dbReference>
<evidence type="ECO:0000256" key="2">
    <source>
        <dbReference type="SAM" id="MobiDB-lite"/>
    </source>
</evidence>
<proteinExistence type="predicted"/>
<evidence type="ECO:0000259" key="3">
    <source>
        <dbReference type="PROSITE" id="PS50006"/>
    </source>
</evidence>
<dbReference type="SUPFAM" id="SSF49879">
    <property type="entry name" value="SMAD/FHA domain"/>
    <property type="match status" value="1"/>
</dbReference>
<dbReference type="EMBL" id="JBHSFQ010000031">
    <property type="protein sequence ID" value="MFC4564988.1"/>
    <property type="molecule type" value="Genomic_DNA"/>
</dbReference>
<keyword evidence="1" id="KW-0597">Phosphoprotein</keyword>
<keyword evidence="5" id="KW-1185">Reference proteome</keyword>
<evidence type="ECO:0000313" key="4">
    <source>
        <dbReference type="EMBL" id="MFC4564988.1"/>
    </source>
</evidence>